<feature type="transmembrane region" description="Helical" evidence="10">
    <location>
        <begin position="453"/>
        <end position="473"/>
    </location>
</feature>
<keyword evidence="6 10" id="KW-0630">Potassium</keyword>
<name>A0AAD8K4F0_TARER</name>
<reference evidence="13" key="1">
    <citation type="journal article" date="2023" name="bioRxiv">
        <title>Improved chromosome-level genome assembly for marigold (Tagetes erecta).</title>
        <authorList>
            <person name="Jiang F."/>
            <person name="Yuan L."/>
            <person name="Wang S."/>
            <person name="Wang H."/>
            <person name="Xu D."/>
            <person name="Wang A."/>
            <person name="Fan W."/>
        </authorList>
    </citation>
    <scope>NUCLEOTIDE SEQUENCE</scope>
    <source>
        <strain evidence="13">WSJ</strain>
        <tissue evidence="13">Leaf</tissue>
    </source>
</reference>
<comment type="function">
    <text evidence="10">Potassium transporter.</text>
</comment>
<evidence type="ECO:0000256" key="7">
    <source>
        <dbReference type="ARBA" id="ARBA00022989"/>
    </source>
</evidence>
<proteinExistence type="inferred from homology"/>
<accession>A0AAD8K4F0</accession>
<dbReference type="GO" id="GO:0015079">
    <property type="term" value="F:potassium ion transmembrane transporter activity"/>
    <property type="evidence" value="ECO:0007669"/>
    <property type="project" value="UniProtKB-UniRule"/>
</dbReference>
<keyword evidence="4 10" id="KW-0633">Potassium transport</keyword>
<evidence type="ECO:0000256" key="4">
    <source>
        <dbReference type="ARBA" id="ARBA00022538"/>
    </source>
</evidence>
<keyword evidence="8 10" id="KW-0406">Ion transport</keyword>
<sequence length="840" mass="93902">MSPINHLFCFDDTSSTVISPLSHIKLTTFKIRPICLLIFNESLVFQDKGCIFIDLKQVIMDLETGYHQNHQKKQSWRAILALAYQSLGVVYGDLSTSPLYVFKSTFAEDIEHSETNEEIFGALSFIFWTLTLVPLLKYVFIVLKADDNGEGGTFALYSLICRHVRVSSLPNCQLADEELSSYKKEIPNLALNSFGSRLKSTLEKHRVLQRFLLVLALVGACMVIGDGVLTPALSVFSAVSGVELAMAKEHHKYVEVPIACIILIALFALQHYGTHRVGHLFAPVVILWLVCISSIGLYNIIHWNPQIYKALSPVHMYTFLKKTQTRGWKSLGGILLCITGSEAMFADLGHFSQLSIQIAFTSFVYPSLILAYMGQAAYLSQHHVIENDYQIGFYISVPKNLRVPVLLIAVLAAVVGSQAIITGTFSIIKQCSSLGCFPKVKIVHTSSKFHGQIYIPEINWILMMLCLAVTIGFRDTKRMGNASGLAVITVMLVTTCLMSLVIVLCWHQSVFLAIGFVVFFGMIEALYFSASLIKFLEGAWVPIALSLFFMLVMYVWHYGTLKKYEFDVQNKVSVDWLLSLGPTLGIVRVRGIGLVHTELVSGIPAIFSHFVTNLPAFHQVLIFLCVKSVPVPHVRQEERFLVGHIGPREHRVYRCIVRYGYRDVHKDDVEFEKDLVCSVAEFIRRQKDGTTPDGLGANGEQCNYDEAMTVVGTQSTHPEGVQLRMDGQDGPEVEEIRASPVNNNQHVNQAKKRVRFVVPESPKIDDDSQAELRDLMEAREAGVAYILGHAYVKAKQGSSLVKKIVINLGYEFLRRNSRPATESLTVPHASTLEVGMVYHV</sequence>
<evidence type="ECO:0000313" key="13">
    <source>
        <dbReference type="EMBL" id="KAK1415723.1"/>
    </source>
</evidence>
<dbReference type="PANTHER" id="PTHR30540">
    <property type="entry name" value="OSMOTIC STRESS POTASSIUM TRANSPORTER"/>
    <property type="match status" value="1"/>
</dbReference>
<dbReference type="Proteomes" id="UP001229421">
    <property type="component" value="Unassembled WGS sequence"/>
</dbReference>
<feature type="transmembrane region" description="Helical" evidence="10">
    <location>
        <begin position="354"/>
        <end position="373"/>
    </location>
</feature>
<dbReference type="InterPro" id="IPR003855">
    <property type="entry name" value="K+_transporter"/>
</dbReference>
<evidence type="ECO:0000313" key="14">
    <source>
        <dbReference type="Proteomes" id="UP001229421"/>
    </source>
</evidence>
<dbReference type="Pfam" id="PF22776">
    <property type="entry name" value="K_trans_C"/>
    <property type="match status" value="1"/>
</dbReference>
<feature type="transmembrane region" description="Helical" evidence="10">
    <location>
        <begin position="280"/>
        <end position="301"/>
    </location>
</feature>
<feature type="transmembrane region" description="Helical" evidence="10">
    <location>
        <begin position="405"/>
        <end position="428"/>
    </location>
</feature>
<dbReference type="Pfam" id="PF02705">
    <property type="entry name" value="K_trans"/>
    <property type="match status" value="1"/>
</dbReference>
<dbReference type="EMBL" id="JAUHHV010000008">
    <property type="protein sequence ID" value="KAK1415723.1"/>
    <property type="molecule type" value="Genomic_DNA"/>
</dbReference>
<comment type="subcellular location">
    <subcellularLocation>
        <location evidence="1">Cell membrane</location>
        <topology evidence="1">Multi-pass membrane protein</topology>
    </subcellularLocation>
    <subcellularLocation>
        <location evidence="10">Membrane</location>
        <topology evidence="10">Multi-pass membrane protein</topology>
    </subcellularLocation>
</comment>
<comment type="caution">
    <text evidence="10">Lacks conserved residue(s) required for the propagation of feature annotation.</text>
</comment>
<dbReference type="AlphaFoldDB" id="A0AAD8K4F0"/>
<dbReference type="PANTHER" id="PTHR30540:SF98">
    <property type="entry name" value="POTASSIUM TRANSPORTER 6"/>
    <property type="match status" value="1"/>
</dbReference>
<feature type="domain" description="K+ potassium transporter integral membrane" evidence="11">
    <location>
        <begin position="82"/>
        <end position="578"/>
    </location>
</feature>
<protein>
    <recommendedName>
        <fullName evidence="10">Potassium transporter</fullName>
    </recommendedName>
</protein>
<evidence type="ECO:0000256" key="1">
    <source>
        <dbReference type="ARBA" id="ARBA00004651"/>
    </source>
</evidence>
<dbReference type="InterPro" id="IPR053952">
    <property type="entry name" value="K_trans_C"/>
</dbReference>
<dbReference type="NCBIfam" id="TIGR00794">
    <property type="entry name" value="kup"/>
    <property type="match status" value="1"/>
</dbReference>
<keyword evidence="7 10" id="KW-1133">Transmembrane helix</keyword>
<evidence type="ECO:0000256" key="9">
    <source>
        <dbReference type="ARBA" id="ARBA00023136"/>
    </source>
</evidence>
<feature type="transmembrane region" description="Helical" evidence="10">
    <location>
        <begin position="256"/>
        <end position="273"/>
    </location>
</feature>
<feature type="transmembrane region" description="Helical" evidence="10">
    <location>
        <begin position="119"/>
        <end position="140"/>
    </location>
</feature>
<keyword evidence="5 10" id="KW-0812">Transmembrane</keyword>
<evidence type="ECO:0000256" key="8">
    <source>
        <dbReference type="ARBA" id="ARBA00023065"/>
    </source>
</evidence>
<evidence type="ECO:0000256" key="6">
    <source>
        <dbReference type="ARBA" id="ARBA00022958"/>
    </source>
</evidence>
<feature type="domain" description="K+ potassium transporter C-terminal" evidence="12">
    <location>
        <begin position="591"/>
        <end position="839"/>
    </location>
</feature>
<keyword evidence="3" id="KW-0813">Transport</keyword>
<keyword evidence="9 10" id="KW-0472">Membrane</keyword>
<comment type="caution">
    <text evidence="13">The sequence shown here is derived from an EMBL/GenBank/DDBJ whole genome shotgun (WGS) entry which is preliminary data.</text>
</comment>
<evidence type="ECO:0000256" key="3">
    <source>
        <dbReference type="ARBA" id="ARBA00022448"/>
    </source>
</evidence>
<evidence type="ECO:0000256" key="5">
    <source>
        <dbReference type="ARBA" id="ARBA00022692"/>
    </source>
</evidence>
<feature type="transmembrane region" description="Helical" evidence="10">
    <location>
        <begin position="211"/>
        <end position="236"/>
    </location>
</feature>
<dbReference type="InterPro" id="IPR053951">
    <property type="entry name" value="K_trans_N"/>
</dbReference>
<evidence type="ECO:0000259" key="11">
    <source>
        <dbReference type="Pfam" id="PF02705"/>
    </source>
</evidence>
<dbReference type="GO" id="GO:0005886">
    <property type="term" value="C:plasma membrane"/>
    <property type="evidence" value="ECO:0007669"/>
    <property type="project" value="UniProtKB-SubCell"/>
</dbReference>
<keyword evidence="14" id="KW-1185">Reference proteome</keyword>
<feature type="transmembrane region" description="Helical" evidence="10">
    <location>
        <begin position="510"/>
        <end position="528"/>
    </location>
</feature>
<comment type="similarity">
    <text evidence="2 10">Belongs to the HAK/KUP transporter (TC 2.A.72.3) family.</text>
</comment>
<feature type="transmembrane region" description="Helical" evidence="10">
    <location>
        <begin position="485"/>
        <end position="504"/>
    </location>
</feature>
<feature type="transmembrane region" description="Helical" evidence="10">
    <location>
        <begin position="540"/>
        <end position="559"/>
    </location>
</feature>
<evidence type="ECO:0000256" key="10">
    <source>
        <dbReference type="RuleBase" id="RU321113"/>
    </source>
</evidence>
<organism evidence="13 14">
    <name type="scientific">Tagetes erecta</name>
    <name type="common">African marigold</name>
    <dbReference type="NCBI Taxonomy" id="13708"/>
    <lineage>
        <taxon>Eukaryota</taxon>
        <taxon>Viridiplantae</taxon>
        <taxon>Streptophyta</taxon>
        <taxon>Embryophyta</taxon>
        <taxon>Tracheophyta</taxon>
        <taxon>Spermatophyta</taxon>
        <taxon>Magnoliopsida</taxon>
        <taxon>eudicotyledons</taxon>
        <taxon>Gunneridae</taxon>
        <taxon>Pentapetalae</taxon>
        <taxon>asterids</taxon>
        <taxon>campanulids</taxon>
        <taxon>Asterales</taxon>
        <taxon>Asteraceae</taxon>
        <taxon>Asteroideae</taxon>
        <taxon>Heliantheae alliance</taxon>
        <taxon>Tageteae</taxon>
        <taxon>Tagetes</taxon>
    </lineage>
</organism>
<evidence type="ECO:0000256" key="2">
    <source>
        <dbReference type="ARBA" id="ARBA00008440"/>
    </source>
</evidence>
<evidence type="ECO:0000259" key="12">
    <source>
        <dbReference type="Pfam" id="PF22776"/>
    </source>
</evidence>
<feature type="transmembrane region" description="Helical" evidence="10">
    <location>
        <begin position="78"/>
        <end position="99"/>
    </location>
</feature>
<gene>
    <name evidence="13" type="ORF">QVD17_31508</name>
</gene>